<keyword evidence="1" id="KW-0963">Cytoplasm</keyword>
<dbReference type="PANTHER" id="PTHR43650">
    <property type="entry name" value="PYROPHOSPHATE--FRUCTOSE 6-PHOSPHATE 1-PHOSPHOTRANSFERASE"/>
    <property type="match status" value="1"/>
</dbReference>
<dbReference type="EMBL" id="CAMXCT030000078">
    <property type="protein sequence ID" value="CAL4760778.1"/>
    <property type="molecule type" value="Genomic_DNA"/>
</dbReference>
<evidence type="ECO:0000256" key="2">
    <source>
        <dbReference type="ARBA" id="ARBA00023152"/>
    </source>
</evidence>
<dbReference type="SUPFAM" id="SSF51197">
    <property type="entry name" value="Clavaminate synthase-like"/>
    <property type="match status" value="1"/>
</dbReference>
<dbReference type="InterPro" id="IPR003347">
    <property type="entry name" value="JmjC_dom"/>
</dbReference>
<proteinExistence type="predicted"/>
<evidence type="ECO:0000256" key="1">
    <source>
        <dbReference type="ARBA" id="ARBA00022490"/>
    </source>
</evidence>
<dbReference type="Gene3D" id="3.40.50.450">
    <property type="match status" value="1"/>
</dbReference>
<dbReference type="OrthoDB" id="415358at2759"/>
<sequence length="995" mass="111461">MAPQEVHRSYALPSLPKELSWAKLRFRSELRDDECKMREVDENVRKFYPNLSELEPLHIEEDSSRSKFAEPSPPTSPTGKRGKRVGVVSLSNAVAASGTHNAMLGLRAFMDRKEMVGSRLLGIRSFKGSEFDIDKPQAYNIFINQAGSDMLRTIALARVNKTLLNQITRLCENLRLDALIFLCGPSELTHVGKIIEHLTKEKPQVLVNCILHSVSGWVRSPGWIETNLGFDSACACLCEVAGNLALSRQALDRDIYHFVACGSKTLTIEVALQIRPTMCFIGEEIRRKRRLLDDIIEEICDTIVVRNCEHDLHAGVIMIADDFFEQMIEMTELRQQMHRLRSDRIADLSSEAGSNGGDFGGNPAMPVRLMALAPSFLKDVQVQWGSISNISEEASRQMEKVHCNSKPIEDVISTAQLPVSSVRDAVILLQSPGSGAGRSLDVEELREIVAELIAAYSEPELQRKIRSVYEKQRKAASNGGGSEDYMAELREVLWPCQTDIAEAYGLPGTSEGLQRIQNEVQRAITEGDVEIRCLADEALMLLGMSPLQNIIQEVKAEDFLNCIYTAAGDSSGIEVEEFLLNLKCETPLEKAARARGLIAARRLKEERNPPGGLTCGLLRTWAAYERLGLAPQHMISNEPLPVARLKRPSAAQVWEFVLRNQPVVIEDAVNADDFPPFFDFADFDYLRERCGHRYVKVKGDSCWDNKGRQLFLNDPTIELSISDYLDLIEVAEEHETCISWYMGKLPLHTDVPEMFDDICNAPNSPWRKYGSCFGENNKGVHTYFGCGGNTTCLHADPSENLLLVVMGEKFMDIYPPCDAACMHTTVKKFLNSLVPPFVDPAYVPKDVDKNWSCYKHARPQRVHLKAGDLFYLPIFWWHAVQGSIGRNMILNWWCQQHPYKEHKYKGFEGTREVLEVLQHLNEAWSQQSGPGGPTATERSVAQELGSGLLYSDSMCVASNGYKKLVAPPPRAPPVKTSNSLLPSNGFRWKSTRSQA</sequence>
<evidence type="ECO:0000256" key="3">
    <source>
        <dbReference type="SAM" id="MobiDB-lite"/>
    </source>
</evidence>
<accession>A0A9P1BKQ7</accession>
<dbReference type="Pfam" id="PF13621">
    <property type="entry name" value="Cupin_8"/>
    <property type="match status" value="1"/>
</dbReference>
<evidence type="ECO:0000313" key="6">
    <source>
        <dbReference type="EMBL" id="CAL4760778.1"/>
    </source>
</evidence>
<dbReference type="Gene3D" id="2.60.120.10">
    <property type="entry name" value="Jelly Rolls"/>
    <property type="match status" value="1"/>
</dbReference>
<keyword evidence="2" id="KW-0324">Glycolysis</keyword>
<protein>
    <submittedName>
        <fullName evidence="6">Pyrophosphate--fructose 6-phosphate 1-phosphotransferase subunit alpha 2 (PFP 2) (6-phosphofructokinase, pyrophosphate dependent 2) (PPi-PFK 2) (Pyrophosphate-dependent 6-phosphofructose-1-kinase 2)</fullName>
    </submittedName>
</protein>
<dbReference type="SMART" id="SM00558">
    <property type="entry name" value="JmjC"/>
    <property type="match status" value="1"/>
</dbReference>
<feature type="region of interest" description="Disordered" evidence="3">
    <location>
        <begin position="967"/>
        <end position="995"/>
    </location>
</feature>
<dbReference type="EMBL" id="CAMXCT020000078">
    <property type="protein sequence ID" value="CAL1126841.1"/>
    <property type="molecule type" value="Genomic_DNA"/>
</dbReference>
<reference evidence="5" key="1">
    <citation type="submission" date="2022-10" db="EMBL/GenBank/DDBJ databases">
        <authorList>
            <person name="Chen Y."/>
            <person name="Dougan E. K."/>
            <person name="Chan C."/>
            <person name="Rhodes N."/>
            <person name="Thang M."/>
        </authorList>
    </citation>
    <scope>NUCLEOTIDE SEQUENCE</scope>
</reference>
<comment type="caution">
    <text evidence="5">The sequence shown here is derived from an EMBL/GenBank/DDBJ whole genome shotgun (WGS) entry which is preliminary data.</text>
</comment>
<dbReference type="InterPro" id="IPR035966">
    <property type="entry name" value="PKF_sf"/>
</dbReference>
<reference evidence="6 7" key="2">
    <citation type="submission" date="2024-05" db="EMBL/GenBank/DDBJ databases">
        <authorList>
            <person name="Chen Y."/>
            <person name="Shah S."/>
            <person name="Dougan E. K."/>
            <person name="Thang M."/>
            <person name="Chan C."/>
        </authorList>
    </citation>
    <scope>NUCLEOTIDE SEQUENCE [LARGE SCALE GENOMIC DNA]</scope>
</reference>
<feature type="domain" description="JmjC" evidence="4">
    <location>
        <begin position="740"/>
        <end position="911"/>
    </location>
</feature>
<dbReference type="GO" id="GO:0005829">
    <property type="term" value="C:cytosol"/>
    <property type="evidence" value="ECO:0007669"/>
    <property type="project" value="TreeGrafter"/>
</dbReference>
<evidence type="ECO:0000313" key="5">
    <source>
        <dbReference type="EMBL" id="CAI3973466.1"/>
    </source>
</evidence>
<dbReference type="Proteomes" id="UP001152797">
    <property type="component" value="Unassembled WGS sequence"/>
</dbReference>
<dbReference type="InterPro" id="IPR041667">
    <property type="entry name" value="Cupin_8"/>
</dbReference>
<dbReference type="GO" id="GO:0003872">
    <property type="term" value="F:6-phosphofructokinase activity"/>
    <property type="evidence" value="ECO:0007669"/>
    <property type="project" value="InterPro"/>
</dbReference>
<evidence type="ECO:0000259" key="4">
    <source>
        <dbReference type="PROSITE" id="PS51184"/>
    </source>
</evidence>
<dbReference type="Gene3D" id="1.10.10.480">
    <property type="entry name" value="Phosphofructokinase, domain 3"/>
    <property type="match status" value="1"/>
</dbReference>
<dbReference type="AlphaFoldDB" id="A0A9P1BKQ7"/>
<organism evidence="5">
    <name type="scientific">Cladocopium goreaui</name>
    <dbReference type="NCBI Taxonomy" id="2562237"/>
    <lineage>
        <taxon>Eukaryota</taxon>
        <taxon>Sar</taxon>
        <taxon>Alveolata</taxon>
        <taxon>Dinophyceae</taxon>
        <taxon>Suessiales</taxon>
        <taxon>Symbiodiniaceae</taxon>
        <taxon>Cladocopium</taxon>
    </lineage>
</organism>
<dbReference type="PROSITE" id="PS51184">
    <property type="entry name" value="JMJC"/>
    <property type="match status" value="1"/>
</dbReference>
<gene>
    <name evidence="5" type="ORF">C1SCF055_LOCUS1972</name>
</gene>
<dbReference type="EMBL" id="CAMXCT010000078">
    <property type="protein sequence ID" value="CAI3973466.1"/>
    <property type="molecule type" value="Genomic_DNA"/>
</dbReference>
<dbReference type="SUPFAM" id="SSF53784">
    <property type="entry name" value="Phosphofructokinase"/>
    <property type="match status" value="1"/>
</dbReference>
<evidence type="ECO:0000313" key="7">
    <source>
        <dbReference type="Proteomes" id="UP001152797"/>
    </source>
</evidence>
<keyword evidence="7" id="KW-1185">Reference proteome</keyword>
<name>A0A9P1BKQ7_9DINO</name>
<dbReference type="InterPro" id="IPR014710">
    <property type="entry name" value="RmlC-like_jellyroll"/>
</dbReference>
<dbReference type="GO" id="GO:0009749">
    <property type="term" value="P:response to glucose"/>
    <property type="evidence" value="ECO:0007669"/>
    <property type="project" value="TreeGrafter"/>
</dbReference>
<feature type="region of interest" description="Disordered" evidence="3">
    <location>
        <begin position="59"/>
        <end position="84"/>
    </location>
</feature>
<feature type="compositionally biased region" description="Basic and acidic residues" evidence="3">
    <location>
        <begin position="59"/>
        <end position="68"/>
    </location>
</feature>
<dbReference type="Gene3D" id="3.40.50.460">
    <property type="entry name" value="Phosphofructokinase domain"/>
    <property type="match status" value="1"/>
</dbReference>
<dbReference type="PANTHER" id="PTHR43650:SF1">
    <property type="entry name" value="PYROPHOSPHATE--FRUCTOSE 6-PHOSPHATE 1-PHOSPHOTRANSFERASE SUBUNIT BETA 2"/>
    <property type="match status" value="1"/>
</dbReference>